<feature type="region of interest" description="Disordered" evidence="2">
    <location>
        <begin position="192"/>
        <end position="340"/>
    </location>
</feature>
<dbReference type="STRING" id="1229205.BUPH_01434"/>
<dbReference type="InterPro" id="IPR004846">
    <property type="entry name" value="T2SS/T3SS_dom"/>
</dbReference>
<organism evidence="4 5">
    <name type="scientific">Paraburkholderia phenoliruptrix BR3459a</name>
    <dbReference type="NCBI Taxonomy" id="1229205"/>
    <lineage>
        <taxon>Bacteria</taxon>
        <taxon>Pseudomonadati</taxon>
        <taxon>Pseudomonadota</taxon>
        <taxon>Betaproteobacteria</taxon>
        <taxon>Burkholderiales</taxon>
        <taxon>Burkholderiaceae</taxon>
        <taxon>Paraburkholderia</taxon>
    </lineage>
</organism>
<dbReference type="GO" id="GO:0015627">
    <property type="term" value="C:type II protein secretion system complex"/>
    <property type="evidence" value="ECO:0007669"/>
    <property type="project" value="TreeGrafter"/>
</dbReference>
<dbReference type="InterPro" id="IPR001775">
    <property type="entry name" value="GspD/PilQ"/>
</dbReference>
<comment type="similarity">
    <text evidence="1">Belongs to the bacterial secretin family.</text>
</comment>
<gene>
    <name evidence="4" type="ORF">BUPH_01434</name>
</gene>
<evidence type="ECO:0000259" key="3">
    <source>
        <dbReference type="Pfam" id="PF00263"/>
    </source>
</evidence>
<dbReference type="HOGENOM" id="CLU_815538_0_0_4"/>
<dbReference type="GO" id="GO:0009306">
    <property type="term" value="P:protein secretion"/>
    <property type="evidence" value="ECO:0007669"/>
    <property type="project" value="InterPro"/>
</dbReference>
<evidence type="ECO:0000256" key="2">
    <source>
        <dbReference type="SAM" id="MobiDB-lite"/>
    </source>
</evidence>
<dbReference type="InterPro" id="IPR050810">
    <property type="entry name" value="Bact_Secretion_Sys_Channel"/>
</dbReference>
<evidence type="ECO:0000256" key="1">
    <source>
        <dbReference type="RuleBase" id="RU004003"/>
    </source>
</evidence>
<dbReference type="PRINTS" id="PR00811">
    <property type="entry name" value="BCTERIALGSPD"/>
</dbReference>
<dbReference type="PATRIC" id="fig|1229205.11.peg.5411"/>
<dbReference type="PANTHER" id="PTHR30332:SF17">
    <property type="entry name" value="TYPE IV PILIATION SYSTEM PROTEIN DR_0774-RELATED"/>
    <property type="match status" value="1"/>
</dbReference>
<reference evidence="4 5" key="1">
    <citation type="journal article" date="2012" name="J. Bacteriol.">
        <title>Complete Genome Sequence of Burkholderia phenoliruptrix BR3459a (CLA1), a Heat-Tolerant, Nitrogen-Fixing Symbiont of Mimosa flocculosa.</title>
        <authorList>
            <person name="de Oliveira Cunha C."/>
            <person name="Goda Zuleta L.F."/>
            <person name="Paula de Almeida L.G."/>
            <person name="Prioli Ciapina L."/>
            <person name="Lustrino Borges W."/>
            <person name="Pitard R.M."/>
            <person name="Baldani J.I."/>
            <person name="Straliotto R."/>
            <person name="de Faria S.M."/>
            <person name="Hungria M."/>
            <person name="Sousa Cavada B."/>
            <person name="Mercante F.M."/>
            <person name="Ribeiro de Vasconcelos A.T."/>
        </authorList>
    </citation>
    <scope>NUCLEOTIDE SEQUENCE [LARGE SCALE GENOMIC DNA]</scope>
    <source>
        <strain evidence="4 5">BR3459a</strain>
    </source>
</reference>
<feature type="compositionally biased region" description="Low complexity" evidence="2">
    <location>
        <begin position="304"/>
        <end position="323"/>
    </location>
</feature>
<proteinExistence type="inferred from homology"/>
<dbReference type="eggNOG" id="COG4964">
    <property type="taxonomic scope" value="Bacteria"/>
</dbReference>
<evidence type="ECO:0000313" key="5">
    <source>
        <dbReference type="Proteomes" id="UP000010105"/>
    </source>
</evidence>
<name>K0DXW0_9BURK</name>
<dbReference type="AlphaFoldDB" id="K0DXW0"/>
<feature type="compositionally biased region" description="Low complexity" evidence="2">
    <location>
        <begin position="265"/>
        <end position="281"/>
    </location>
</feature>
<dbReference type="EMBL" id="CP003864">
    <property type="protein sequence ID" value="AFT88883.1"/>
    <property type="molecule type" value="Genomic_DNA"/>
</dbReference>
<dbReference type="KEGG" id="bpx:BUPH_01434"/>
<feature type="domain" description="Type II/III secretion system secretin-like" evidence="3">
    <location>
        <begin position="2"/>
        <end position="154"/>
    </location>
</feature>
<evidence type="ECO:0000313" key="4">
    <source>
        <dbReference type="EMBL" id="AFT88883.1"/>
    </source>
</evidence>
<dbReference type="Pfam" id="PF00263">
    <property type="entry name" value="Secretin"/>
    <property type="match status" value="1"/>
</dbReference>
<sequence length="340" mass="34984">MNNGDAFILAAPELNTKSGGTASFLAGGQVPIPQSGALGTTNVMYKDYGVKLSINPVVDANGIISAHLTTEISQIDPTVSYGGLPGFLTRSTSSDISMRTGETLAISGLISADSVNDSDGMPFLGQIPVIGQLFRSDSFRAKKSDLVIFVTPLISDPELAPNADLLTRADGIDRAYVNQYGNPEPLIADEEKAARTSAARQPIQPTPALQPAPIRSTSPIAPADRAAQSPNGGDVRADGAAQAAQLPSPAVVVESQAAPAAPALRTSQTQRQPQAQSRPQPQLQPQPASTPPEGVAEALRMLNAAEEPPTAPSAPRDASPSAANGKVPPQQVGVLGSAPN</sequence>
<dbReference type="PANTHER" id="PTHR30332">
    <property type="entry name" value="PROBABLE GENERAL SECRETION PATHWAY PROTEIN D"/>
    <property type="match status" value="1"/>
</dbReference>
<dbReference type="Proteomes" id="UP000010105">
    <property type="component" value="Chromosome 2"/>
</dbReference>
<protein>
    <recommendedName>
        <fullName evidence="3">Type II/III secretion system secretin-like domain-containing protein</fullName>
    </recommendedName>
</protein>
<accession>K0DXW0</accession>